<accession>A0A317N6U0</accession>
<dbReference type="PRINTS" id="PR00455">
    <property type="entry name" value="HTHTETR"/>
</dbReference>
<comment type="caution">
    <text evidence="4">The sequence shown here is derived from an EMBL/GenBank/DDBJ whole genome shotgun (WGS) entry which is preliminary data.</text>
</comment>
<evidence type="ECO:0000256" key="1">
    <source>
        <dbReference type="ARBA" id="ARBA00023125"/>
    </source>
</evidence>
<keyword evidence="1 2" id="KW-0238">DNA-binding</keyword>
<keyword evidence="5" id="KW-1185">Reference proteome</keyword>
<dbReference type="SUPFAM" id="SSF46689">
    <property type="entry name" value="Homeodomain-like"/>
    <property type="match status" value="1"/>
</dbReference>
<dbReference type="GO" id="GO:0000976">
    <property type="term" value="F:transcription cis-regulatory region binding"/>
    <property type="evidence" value="ECO:0007669"/>
    <property type="project" value="TreeGrafter"/>
</dbReference>
<evidence type="ECO:0000256" key="2">
    <source>
        <dbReference type="PROSITE-ProRule" id="PRU00335"/>
    </source>
</evidence>
<dbReference type="PANTHER" id="PTHR30055:SF146">
    <property type="entry name" value="HTH-TYPE TRANSCRIPTIONAL DUAL REGULATOR CECR"/>
    <property type="match status" value="1"/>
</dbReference>
<evidence type="ECO:0000313" key="5">
    <source>
        <dbReference type="Proteomes" id="UP000246410"/>
    </source>
</evidence>
<dbReference type="EMBL" id="QGTL01000012">
    <property type="protein sequence ID" value="PWV70722.1"/>
    <property type="molecule type" value="Genomic_DNA"/>
</dbReference>
<sequence length="193" mass="21091">MAGTTRTRMTAAQRSAQVLDAAVQAFAESGYAATKTDDIARRAGVSQPYVIRLFGSKQQLFVEVLHRVCGRIEEVFRSAEIAPDADPDEALVALGKAYEIFLDERELPLNMLHGAAASADPAIGEHMRERFGRIYLLIRELTGADAAEARRFVATGMLLTIMTAMQVAGADAIPLPWATEILEDLRDDVDPRC</sequence>
<feature type="DNA-binding region" description="H-T-H motif" evidence="2">
    <location>
        <begin position="35"/>
        <end position="54"/>
    </location>
</feature>
<dbReference type="InterPro" id="IPR001647">
    <property type="entry name" value="HTH_TetR"/>
</dbReference>
<dbReference type="InterPro" id="IPR009057">
    <property type="entry name" value="Homeodomain-like_sf"/>
</dbReference>
<dbReference type="RefSeq" id="WP_110040458.1">
    <property type="nucleotide sequence ID" value="NZ_QGTL01000012.1"/>
</dbReference>
<evidence type="ECO:0000313" key="4">
    <source>
        <dbReference type="EMBL" id="PWV70722.1"/>
    </source>
</evidence>
<feature type="domain" description="HTH tetR-type" evidence="3">
    <location>
        <begin position="12"/>
        <end position="72"/>
    </location>
</feature>
<organism evidence="4 5">
    <name type="scientific">Nocardia neocaledoniensis</name>
    <dbReference type="NCBI Taxonomy" id="236511"/>
    <lineage>
        <taxon>Bacteria</taxon>
        <taxon>Bacillati</taxon>
        <taxon>Actinomycetota</taxon>
        <taxon>Actinomycetes</taxon>
        <taxon>Mycobacteriales</taxon>
        <taxon>Nocardiaceae</taxon>
        <taxon>Nocardia</taxon>
    </lineage>
</organism>
<dbReference type="InterPro" id="IPR050109">
    <property type="entry name" value="HTH-type_TetR-like_transc_reg"/>
</dbReference>
<evidence type="ECO:0000259" key="3">
    <source>
        <dbReference type="PROSITE" id="PS50977"/>
    </source>
</evidence>
<name>A0A317N6U0_9NOCA</name>
<protein>
    <submittedName>
        <fullName evidence="4">TetR family transcriptional regulator</fullName>
    </submittedName>
</protein>
<dbReference type="Proteomes" id="UP000246410">
    <property type="component" value="Unassembled WGS sequence"/>
</dbReference>
<proteinExistence type="predicted"/>
<dbReference type="PANTHER" id="PTHR30055">
    <property type="entry name" value="HTH-TYPE TRANSCRIPTIONAL REGULATOR RUTR"/>
    <property type="match status" value="1"/>
</dbReference>
<dbReference type="Gene3D" id="1.10.357.10">
    <property type="entry name" value="Tetracycline Repressor, domain 2"/>
    <property type="match status" value="1"/>
</dbReference>
<dbReference type="PROSITE" id="PS50977">
    <property type="entry name" value="HTH_TETR_2"/>
    <property type="match status" value="1"/>
</dbReference>
<dbReference type="GO" id="GO:0003700">
    <property type="term" value="F:DNA-binding transcription factor activity"/>
    <property type="evidence" value="ECO:0007669"/>
    <property type="project" value="TreeGrafter"/>
</dbReference>
<dbReference type="Pfam" id="PF00440">
    <property type="entry name" value="TetR_N"/>
    <property type="match status" value="1"/>
</dbReference>
<reference evidence="4 5" key="1">
    <citation type="submission" date="2018-05" db="EMBL/GenBank/DDBJ databases">
        <title>Genomic Encyclopedia of Type Strains, Phase IV (KMG-IV): sequencing the most valuable type-strain genomes for metagenomic binning, comparative biology and taxonomic classification.</title>
        <authorList>
            <person name="Goeker M."/>
        </authorList>
    </citation>
    <scope>NUCLEOTIDE SEQUENCE [LARGE SCALE GENOMIC DNA]</scope>
    <source>
        <strain evidence="4 5">DSM 44717</strain>
    </source>
</reference>
<gene>
    <name evidence="4" type="ORF">DFR69_112142</name>
</gene>
<dbReference type="AlphaFoldDB" id="A0A317N6U0"/>